<dbReference type="InterPro" id="IPR006059">
    <property type="entry name" value="SBP"/>
</dbReference>
<keyword evidence="1" id="KW-0732">Signal</keyword>
<evidence type="ECO:0000313" key="3">
    <source>
        <dbReference type="Proteomes" id="UP000076796"/>
    </source>
</evidence>
<proteinExistence type="predicted"/>
<name>A0A163DLI7_9BACL</name>
<reference evidence="2" key="1">
    <citation type="journal article" date="2016" name="Genome Announc.">
        <title>Draft genomes of two strains of Paenibacillus glucanolyticus with capability to degrade lignocellulose.</title>
        <authorList>
            <person name="Mathews S.L."/>
            <person name="Pawlak J."/>
            <person name="Grunden A.M."/>
        </authorList>
    </citation>
    <scope>NUCLEOTIDE SEQUENCE [LARGE SCALE GENOMIC DNA]</scope>
    <source>
        <strain evidence="2">SLM1</strain>
    </source>
</reference>
<sequence length="435" mass="48757">MKKWLSIISMGVIIASLTACGSGESGKAGQSTTKEGKTVLTLSLLESSPFYKTLEKKFEEKHPDIDLQIHESKDYEKYRNTTNTAMLSGKGMDIIEADVLPLNEYVSKGFLLDMNDLLEQEQTLNKDDLQTTILDGLKVNEGVYVIPSGYSFSVFVGDGDMLGSANVKFDDQTWNLKEFEQVSKEVIQKNRGADELYALADYPPEYLFQEMLFTNYTAFVEASAKKAKFDSPEFVDLLQQAKKMSDDKIITSEVAKAGNQLFYSSRIGSPTDFIEGPYTIFDNPKLLQIPQAGEAGDRTGARVVPLSQFVINAKTPVRDEAWKFITFLLSEEAQSIQERTGFSMLKSVNEKMINDLQEKVKSGDYTLSNGEQAKVSDEQFTVFKQIVESADQYVELDAKVLNIAREESYAFFSGQKTAEEVAKLIQNRVTTYLNE</sequence>
<dbReference type="PANTHER" id="PTHR43649">
    <property type="entry name" value="ARABINOSE-BINDING PROTEIN-RELATED"/>
    <property type="match status" value="1"/>
</dbReference>
<dbReference type="GeneID" id="97555417"/>
<dbReference type="InterPro" id="IPR050490">
    <property type="entry name" value="Bact_solute-bd_prot1"/>
</dbReference>
<dbReference type="SUPFAM" id="SSF53850">
    <property type="entry name" value="Periplasmic binding protein-like II"/>
    <property type="match status" value="1"/>
</dbReference>
<evidence type="ECO:0000313" key="2">
    <source>
        <dbReference type="EMBL" id="KZS43310.1"/>
    </source>
</evidence>
<dbReference type="PROSITE" id="PS51257">
    <property type="entry name" value="PROKAR_LIPOPROTEIN"/>
    <property type="match status" value="1"/>
</dbReference>
<comment type="caution">
    <text evidence="2">The sequence shown here is derived from an EMBL/GenBank/DDBJ whole genome shotgun (WGS) entry which is preliminary data.</text>
</comment>
<gene>
    <name evidence="2" type="ORF">AWU65_01440</name>
</gene>
<dbReference type="EMBL" id="LWMH01000003">
    <property type="protein sequence ID" value="KZS43310.1"/>
    <property type="molecule type" value="Genomic_DNA"/>
</dbReference>
<dbReference type="AlphaFoldDB" id="A0A163DLI7"/>
<dbReference type="Pfam" id="PF13416">
    <property type="entry name" value="SBP_bac_8"/>
    <property type="match status" value="1"/>
</dbReference>
<evidence type="ECO:0000256" key="1">
    <source>
        <dbReference type="SAM" id="SignalP"/>
    </source>
</evidence>
<dbReference type="Proteomes" id="UP000076796">
    <property type="component" value="Unassembled WGS sequence"/>
</dbReference>
<organism evidence="2 3">
    <name type="scientific">Paenibacillus glucanolyticus</name>
    <dbReference type="NCBI Taxonomy" id="59843"/>
    <lineage>
        <taxon>Bacteria</taxon>
        <taxon>Bacillati</taxon>
        <taxon>Bacillota</taxon>
        <taxon>Bacilli</taxon>
        <taxon>Bacillales</taxon>
        <taxon>Paenibacillaceae</taxon>
        <taxon>Paenibacillus</taxon>
    </lineage>
</organism>
<dbReference type="PANTHER" id="PTHR43649:SF12">
    <property type="entry name" value="DIACETYLCHITOBIOSE BINDING PROTEIN DASA"/>
    <property type="match status" value="1"/>
</dbReference>
<dbReference type="OrthoDB" id="1992988at2"/>
<dbReference type="RefSeq" id="WP_063480728.1">
    <property type="nucleotide sequence ID" value="NZ_CP147845.1"/>
</dbReference>
<keyword evidence="3" id="KW-1185">Reference proteome</keyword>
<feature type="chain" id="PRO_5038685253" evidence="1">
    <location>
        <begin position="22"/>
        <end position="435"/>
    </location>
</feature>
<dbReference type="Gene3D" id="3.40.190.10">
    <property type="entry name" value="Periplasmic binding protein-like II"/>
    <property type="match status" value="1"/>
</dbReference>
<protein>
    <submittedName>
        <fullName evidence="2">ABC transporter substrate-binding protein</fullName>
    </submittedName>
</protein>
<feature type="signal peptide" evidence="1">
    <location>
        <begin position="1"/>
        <end position="21"/>
    </location>
</feature>
<accession>A0A163DLI7</accession>